<evidence type="ECO:0000313" key="7">
    <source>
        <dbReference type="Proteomes" id="UP000019471"/>
    </source>
</evidence>
<keyword evidence="3" id="KW-0378">Hydrolase</keyword>
<dbReference type="STRING" id="1182543.W9WUL2"/>
<reference evidence="6 7" key="1">
    <citation type="submission" date="2013-03" db="EMBL/GenBank/DDBJ databases">
        <title>The Genome Sequence of Cladophialophora psammophila CBS 110553.</title>
        <authorList>
            <consortium name="The Broad Institute Genomics Platform"/>
            <person name="Cuomo C."/>
            <person name="de Hoog S."/>
            <person name="Gorbushina A."/>
            <person name="Walker B."/>
            <person name="Young S.K."/>
            <person name="Zeng Q."/>
            <person name="Gargeya S."/>
            <person name="Fitzgerald M."/>
            <person name="Haas B."/>
            <person name="Abouelleil A."/>
            <person name="Allen A.W."/>
            <person name="Alvarado L."/>
            <person name="Arachchi H.M."/>
            <person name="Berlin A.M."/>
            <person name="Chapman S.B."/>
            <person name="Gainer-Dewar J."/>
            <person name="Goldberg J."/>
            <person name="Griggs A."/>
            <person name="Gujja S."/>
            <person name="Hansen M."/>
            <person name="Howarth C."/>
            <person name="Imamovic A."/>
            <person name="Ireland A."/>
            <person name="Larimer J."/>
            <person name="McCowan C."/>
            <person name="Murphy C."/>
            <person name="Pearson M."/>
            <person name="Poon T.W."/>
            <person name="Priest M."/>
            <person name="Roberts A."/>
            <person name="Saif S."/>
            <person name="Shea T."/>
            <person name="Sisk P."/>
            <person name="Sykes S."/>
            <person name="Wortman J."/>
            <person name="Nusbaum C."/>
            <person name="Birren B."/>
        </authorList>
    </citation>
    <scope>NUCLEOTIDE SEQUENCE [LARGE SCALE GENOMIC DNA]</scope>
    <source>
        <strain evidence="6 7">CBS 110553</strain>
    </source>
</reference>
<gene>
    <name evidence="6" type="ORF">A1O5_04353</name>
</gene>
<dbReference type="InterPro" id="IPR001279">
    <property type="entry name" value="Metallo-B-lactamas"/>
</dbReference>
<dbReference type="OrthoDB" id="10250730at2759"/>
<dbReference type="PANTHER" id="PTHR42978:SF5">
    <property type="entry name" value="METALLO-BETA-LACTAMASE DOMAIN-CONTAINING PROTEIN"/>
    <property type="match status" value="1"/>
</dbReference>
<comment type="similarity">
    <text evidence="1">Belongs to the metallo-beta-lactamase superfamily.</text>
</comment>
<dbReference type="CDD" id="cd07730">
    <property type="entry name" value="metallo-hydrolase-like_MBL-fold"/>
    <property type="match status" value="1"/>
</dbReference>
<dbReference type="Pfam" id="PF00753">
    <property type="entry name" value="Lactamase_B"/>
    <property type="match status" value="1"/>
</dbReference>
<dbReference type="RefSeq" id="XP_007743150.1">
    <property type="nucleotide sequence ID" value="XM_007744960.1"/>
</dbReference>
<dbReference type="GeneID" id="19189077"/>
<keyword evidence="7" id="KW-1185">Reference proteome</keyword>
<keyword evidence="2" id="KW-0479">Metal-binding</keyword>
<protein>
    <recommendedName>
        <fullName evidence="5">Metallo-beta-lactamase domain-containing protein</fullName>
    </recommendedName>
</protein>
<evidence type="ECO:0000313" key="6">
    <source>
        <dbReference type="EMBL" id="EXJ71852.1"/>
    </source>
</evidence>
<proteinExistence type="inferred from homology"/>
<evidence type="ECO:0000256" key="2">
    <source>
        <dbReference type="ARBA" id="ARBA00022723"/>
    </source>
</evidence>
<dbReference type="InterPro" id="IPR036866">
    <property type="entry name" value="RibonucZ/Hydroxyglut_hydro"/>
</dbReference>
<sequence length="373" mass="41388">MIQIESLPPLTIPSGRTASVSLIDTTCTIDHIDVHYLVGPPVEGVSKLPCMPVYSFLVENLTGRKVLFDLGLRKDRQNLAPFVTASLAKASFEVNATKDVPEILAEHGYRVQDIEAIIWSHQHWDHTGDPSCFPDSVKLVVGPGFQKAYMPGAPARKDSPISESDYRGKEIVEINFDQQGGTRLSGFKAHDYFEDGSLYLLDAPGHAVGHIMALVRTTADPDTFVCLGADAVHDTGELRPSKYVPVPESIPFPSHTHMLGGMTACPGVWVEHLQAERGRTPDQSLFVTVHNHSIPDALDTISKLQRLDCDSNIFVVYSHDEALKGVLDEFPRTFNRWKQMGWDKQSRWLFLRHYVPELRAAKSQPGGNGIERA</sequence>
<dbReference type="AlphaFoldDB" id="W9WUL2"/>
<feature type="domain" description="Metallo-beta-lactamase" evidence="5">
    <location>
        <begin position="52"/>
        <end position="268"/>
    </location>
</feature>
<dbReference type="InterPro" id="IPR051013">
    <property type="entry name" value="MBL_superfamily_lactonases"/>
</dbReference>
<comment type="caution">
    <text evidence="6">The sequence shown here is derived from an EMBL/GenBank/DDBJ whole genome shotgun (WGS) entry which is preliminary data.</text>
</comment>
<dbReference type="GO" id="GO:0046872">
    <property type="term" value="F:metal ion binding"/>
    <property type="evidence" value="ECO:0007669"/>
    <property type="project" value="UniProtKB-KW"/>
</dbReference>
<dbReference type="SUPFAM" id="SSF56281">
    <property type="entry name" value="Metallo-hydrolase/oxidoreductase"/>
    <property type="match status" value="1"/>
</dbReference>
<accession>W9WUL2</accession>
<keyword evidence="4" id="KW-0862">Zinc</keyword>
<dbReference type="HOGENOM" id="CLU_030571_1_0_1"/>
<dbReference type="Gene3D" id="3.60.15.10">
    <property type="entry name" value="Ribonuclease Z/Hydroxyacylglutathione hydrolase-like"/>
    <property type="match status" value="1"/>
</dbReference>
<evidence type="ECO:0000259" key="5">
    <source>
        <dbReference type="SMART" id="SM00849"/>
    </source>
</evidence>
<dbReference type="Proteomes" id="UP000019471">
    <property type="component" value="Unassembled WGS sequence"/>
</dbReference>
<dbReference type="GO" id="GO:0016787">
    <property type="term" value="F:hydrolase activity"/>
    <property type="evidence" value="ECO:0007669"/>
    <property type="project" value="UniProtKB-KW"/>
</dbReference>
<evidence type="ECO:0000256" key="3">
    <source>
        <dbReference type="ARBA" id="ARBA00022801"/>
    </source>
</evidence>
<organism evidence="6 7">
    <name type="scientific">Cladophialophora psammophila CBS 110553</name>
    <dbReference type="NCBI Taxonomy" id="1182543"/>
    <lineage>
        <taxon>Eukaryota</taxon>
        <taxon>Fungi</taxon>
        <taxon>Dikarya</taxon>
        <taxon>Ascomycota</taxon>
        <taxon>Pezizomycotina</taxon>
        <taxon>Eurotiomycetes</taxon>
        <taxon>Chaetothyriomycetidae</taxon>
        <taxon>Chaetothyriales</taxon>
        <taxon>Herpotrichiellaceae</taxon>
        <taxon>Cladophialophora</taxon>
    </lineage>
</organism>
<dbReference type="PANTHER" id="PTHR42978">
    <property type="entry name" value="QUORUM-QUENCHING LACTONASE YTNP-RELATED-RELATED"/>
    <property type="match status" value="1"/>
</dbReference>
<dbReference type="SMART" id="SM00849">
    <property type="entry name" value="Lactamase_B"/>
    <property type="match status" value="1"/>
</dbReference>
<dbReference type="EMBL" id="AMGX01000006">
    <property type="protein sequence ID" value="EXJ71852.1"/>
    <property type="molecule type" value="Genomic_DNA"/>
</dbReference>
<name>W9WUL2_9EURO</name>
<evidence type="ECO:0000256" key="1">
    <source>
        <dbReference type="ARBA" id="ARBA00007749"/>
    </source>
</evidence>
<dbReference type="eggNOG" id="ENOG502S1A6">
    <property type="taxonomic scope" value="Eukaryota"/>
</dbReference>
<evidence type="ECO:0000256" key="4">
    <source>
        <dbReference type="ARBA" id="ARBA00022833"/>
    </source>
</evidence>